<reference evidence="3 5" key="3">
    <citation type="submission" date="2024-01" db="EMBL/GenBank/DDBJ databases">
        <title>Survival strategy associated with biotechnological potential of Virgibacillus dokdonensis T4.6 isolated from salt-fermented shrimp paste.</title>
        <authorList>
            <person name="Doan T.V."/>
            <person name="Quach N.T."/>
            <person name="Phi Q.-T."/>
        </authorList>
    </citation>
    <scope>NUCLEOTIDE SEQUENCE [LARGE SCALE GENOMIC DNA]</scope>
    <source>
        <strain evidence="3 5">T4.6</strain>
    </source>
</reference>
<accession>A0A2K9IY20</accession>
<keyword evidence="1" id="KW-0472">Membrane</keyword>
<feature type="transmembrane region" description="Helical" evidence="1">
    <location>
        <begin position="7"/>
        <end position="24"/>
    </location>
</feature>
<dbReference type="InterPro" id="IPR012651">
    <property type="entry name" value="Thia_Transptr_ThiT"/>
</dbReference>
<proteinExistence type="predicted"/>
<evidence type="ECO:0000256" key="1">
    <source>
        <dbReference type="SAM" id="Phobius"/>
    </source>
</evidence>
<dbReference type="GO" id="GO:0005886">
    <property type="term" value="C:plasma membrane"/>
    <property type="evidence" value="ECO:0007669"/>
    <property type="project" value="InterPro"/>
</dbReference>
<reference evidence="4" key="2">
    <citation type="submission" date="2016-11" db="EMBL/GenBank/DDBJ databases">
        <title>Complete genome sequence of Virgibacillus pantothenticus 21D, a halophilic bacterium isolated from the deep hypersaline anoxic basin Discovery in the Mediterranean Sea.</title>
        <authorList>
            <person name="Zeaiter Z."/>
            <person name="Booth J.M."/>
            <person name="Prosdocimi E.M."/>
            <person name="Mapelli F."/>
            <person name="Fusi M."/>
            <person name="Daffonchio D."/>
            <person name="Borin S."/>
            <person name="Crotti E."/>
        </authorList>
    </citation>
    <scope>NUCLEOTIDE SEQUENCE [LARGE SCALE GENOMIC DNA]</scope>
    <source>
        <strain evidence="4">21D</strain>
    </source>
</reference>
<protein>
    <submittedName>
        <fullName evidence="2 3">Thiamine transporter ThiT</fullName>
    </submittedName>
</protein>
<evidence type="ECO:0000313" key="5">
    <source>
        <dbReference type="Proteomes" id="UP001356080"/>
    </source>
</evidence>
<evidence type="ECO:0000313" key="2">
    <source>
        <dbReference type="EMBL" id="AUJ23693.1"/>
    </source>
</evidence>
<dbReference type="EMBL" id="JAZHPM010000038">
    <property type="protein sequence ID" value="MEF2293712.1"/>
    <property type="molecule type" value="Genomic_DNA"/>
</dbReference>
<organism evidence="2 4">
    <name type="scientific">Virgibacillus dokdonensis</name>
    <dbReference type="NCBI Taxonomy" id="302167"/>
    <lineage>
        <taxon>Bacteria</taxon>
        <taxon>Bacillati</taxon>
        <taxon>Bacillota</taxon>
        <taxon>Bacilli</taxon>
        <taxon>Bacillales</taxon>
        <taxon>Bacillaceae</taxon>
        <taxon>Virgibacillus</taxon>
    </lineage>
</organism>
<keyword evidence="1" id="KW-0812">Transmembrane</keyword>
<reference evidence="2" key="1">
    <citation type="submission" date="2016-11" db="EMBL/GenBank/DDBJ databases">
        <title>Complete genome sequence of Virgibacillus dokdonensis 21D, a halophilic bacterium isolated from the deep hypersaline anoxic basin Discovery in the Mediterranean Sea.</title>
        <authorList>
            <person name="Zeaiter Z."/>
            <person name="Booth J.M."/>
            <person name="Prosdocimi E.M."/>
            <person name="Mapelli F."/>
            <person name="Fusi M."/>
            <person name="Daffonchio D."/>
            <person name="Borin S."/>
            <person name="Crotti E."/>
        </authorList>
    </citation>
    <scope>NUCLEOTIDE SEQUENCE</scope>
    <source>
        <strain evidence="2">21D</strain>
    </source>
</reference>
<dbReference type="GO" id="GO:0015234">
    <property type="term" value="F:thiamine transmembrane transporter activity"/>
    <property type="evidence" value="ECO:0007669"/>
    <property type="project" value="InterPro"/>
</dbReference>
<gene>
    <name evidence="2" type="primary">thiT</name>
    <name evidence="2" type="ORF">A21D_00580</name>
    <name evidence="3" type="ORF">V2W34_17050</name>
</gene>
<feature type="transmembrane region" description="Helical" evidence="1">
    <location>
        <begin position="113"/>
        <end position="131"/>
    </location>
</feature>
<dbReference type="Pfam" id="PF09515">
    <property type="entry name" value="Thia_YuaJ"/>
    <property type="match status" value="1"/>
</dbReference>
<dbReference type="RefSeq" id="WP_101932632.1">
    <property type="nucleotide sequence ID" value="NZ_CP018622.1"/>
</dbReference>
<feature type="transmembrane region" description="Helical" evidence="1">
    <location>
        <begin position="81"/>
        <end position="101"/>
    </location>
</feature>
<evidence type="ECO:0000313" key="4">
    <source>
        <dbReference type="Proteomes" id="UP000234237"/>
    </source>
</evidence>
<dbReference type="NCBIfam" id="TIGR02357">
    <property type="entry name" value="ECF_ThiT_YuaJ"/>
    <property type="match status" value="1"/>
</dbReference>
<dbReference type="AlphaFoldDB" id="A0A2K9IY20"/>
<evidence type="ECO:0000313" key="3">
    <source>
        <dbReference type="EMBL" id="MEF2293712.1"/>
    </source>
</evidence>
<name>A0A2K9IY20_9BACI</name>
<dbReference type="EMBL" id="CP018622">
    <property type="protein sequence ID" value="AUJ23693.1"/>
    <property type="molecule type" value="Genomic_DNA"/>
</dbReference>
<dbReference type="KEGG" id="vpn:A21D_00580"/>
<feature type="transmembrane region" description="Helical" evidence="1">
    <location>
        <begin position="55"/>
        <end position="75"/>
    </location>
</feature>
<feature type="transmembrane region" description="Helical" evidence="1">
    <location>
        <begin position="151"/>
        <end position="180"/>
    </location>
</feature>
<keyword evidence="1" id="KW-1133">Transmembrane helix</keyword>
<sequence length="199" mass="21769">MKNIRLLVMIEAAFFAAFAMILDFLPSIKLSPAISISFAMVPIFILAFRRGMLAGILAGFLWGLLQVMLGDAYYLTPLQFFIEYFIAFASVGFAGLLSSIIQKSFEKGYKKTALAWVVAATFVGSIARYFWHFLAGVIFWGESAPEGTSPLVYSFIANGTTFVGAFVFCAIVLAVILASAPRLVQAETLMTKKQVKKAS</sequence>
<feature type="transmembrane region" description="Helical" evidence="1">
    <location>
        <begin position="30"/>
        <end position="48"/>
    </location>
</feature>
<keyword evidence="5" id="KW-1185">Reference proteome</keyword>
<dbReference type="Proteomes" id="UP000234237">
    <property type="component" value="Chromosome"/>
</dbReference>
<dbReference type="Gene3D" id="1.10.1760.20">
    <property type="match status" value="1"/>
</dbReference>
<dbReference type="Proteomes" id="UP001356080">
    <property type="component" value="Unassembled WGS sequence"/>
</dbReference>
<dbReference type="STRING" id="302167.GCA_900166595_03436"/>